<gene>
    <name evidence="2" type="ORF">SAMN05216313_1575</name>
</gene>
<dbReference type="EMBL" id="FOIM01000057">
    <property type="protein sequence ID" value="SEU20836.1"/>
    <property type="molecule type" value="Genomic_DNA"/>
</dbReference>
<feature type="transmembrane region" description="Helical" evidence="1">
    <location>
        <begin position="130"/>
        <end position="148"/>
    </location>
</feature>
<dbReference type="AlphaFoldDB" id="A0A1I0K9S4"/>
<name>A0A1I0K9S4_9FIRM</name>
<proteinExistence type="predicted"/>
<reference evidence="3" key="1">
    <citation type="submission" date="2016-10" db="EMBL/GenBank/DDBJ databases">
        <authorList>
            <person name="Varghese N."/>
            <person name="Submissions S."/>
        </authorList>
    </citation>
    <scope>NUCLEOTIDE SEQUENCE [LARGE SCALE GENOMIC DNA]</scope>
    <source>
        <strain evidence="3">NLAE-zl-G277</strain>
    </source>
</reference>
<evidence type="ECO:0000313" key="2">
    <source>
        <dbReference type="EMBL" id="SEU20836.1"/>
    </source>
</evidence>
<dbReference type="STRING" id="460384.SAMN05216313_1575"/>
<evidence type="ECO:0000256" key="1">
    <source>
        <dbReference type="SAM" id="Phobius"/>
    </source>
</evidence>
<dbReference type="Proteomes" id="UP000198508">
    <property type="component" value="Unassembled WGS sequence"/>
</dbReference>
<protein>
    <submittedName>
        <fullName evidence="2">Uncharacterized protein</fullName>
    </submittedName>
</protein>
<feature type="transmembrane region" description="Helical" evidence="1">
    <location>
        <begin position="48"/>
        <end position="68"/>
    </location>
</feature>
<keyword evidence="1" id="KW-0472">Membrane</keyword>
<sequence>MALIQCPECGKEVSDQSEKCLNCGFPIKKAEKPAESANRKSKTDRSKAVILLNAGLGFFALLFFIGVVSSKGGISGNQNAAIVAWGILAGSILCLFSIKLRSKVLTYLFVIPYAVALVECMGSIKISAAYLILEAVIGVAALMTLMDARKVKLI</sequence>
<feature type="transmembrane region" description="Helical" evidence="1">
    <location>
        <begin position="80"/>
        <end position="98"/>
    </location>
</feature>
<keyword evidence="1" id="KW-0812">Transmembrane</keyword>
<keyword evidence="1" id="KW-1133">Transmembrane helix</keyword>
<accession>A0A1I0K9S4</accession>
<evidence type="ECO:0000313" key="3">
    <source>
        <dbReference type="Proteomes" id="UP000198508"/>
    </source>
</evidence>
<organism evidence="2 3">
    <name type="scientific">Enterocloster lavalensis</name>
    <dbReference type="NCBI Taxonomy" id="460384"/>
    <lineage>
        <taxon>Bacteria</taxon>
        <taxon>Bacillati</taxon>
        <taxon>Bacillota</taxon>
        <taxon>Clostridia</taxon>
        <taxon>Lachnospirales</taxon>
        <taxon>Lachnospiraceae</taxon>
        <taxon>Enterocloster</taxon>
    </lineage>
</organism>
<feature type="transmembrane region" description="Helical" evidence="1">
    <location>
        <begin position="105"/>
        <end position="124"/>
    </location>
</feature>
<dbReference type="GeneID" id="93281833"/>
<keyword evidence="3" id="KW-1185">Reference proteome</keyword>
<dbReference type="RefSeq" id="WP_242956540.1">
    <property type="nucleotide sequence ID" value="NZ_FOIM01000057.1"/>
</dbReference>